<evidence type="ECO:0000313" key="2">
    <source>
        <dbReference type="EMBL" id="KAK7390561.1"/>
    </source>
</evidence>
<gene>
    <name evidence="2" type="ORF">VNO78_25870</name>
</gene>
<dbReference type="EMBL" id="JAYMYS010000006">
    <property type="protein sequence ID" value="KAK7390561.1"/>
    <property type="molecule type" value="Genomic_DNA"/>
</dbReference>
<dbReference type="InterPro" id="IPR008930">
    <property type="entry name" value="Terpenoid_cyclase/PrenylTrfase"/>
</dbReference>
<dbReference type="Pfam" id="PF07712">
    <property type="entry name" value="SURNod19"/>
    <property type="match status" value="1"/>
</dbReference>
<feature type="domain" description="Squalene cyclase C-terminal" evidence="1">
    <location>
        <begin position="6"/>
        <end position="126"/>
    </location>
</feature>
<dbReference type="AlphaFoldDB" id="A0AAN9S7Q0"/>
<keyword evidence="3" id="KW-1185">Reference proteome</keyword>
<accession>A0AAN9S7Q0</accession>
<dbReference type="InterPro" id="IPR032696">
    <property type="entry name" value="SQ_cyclase_C"/>
</dbReference>
<dbReference type="Gene3D" id="1.50.10.20">
    <property type="match status" value="1"/>
</dbReference>
<comment type="caution">
    <text evidence="2">The sequence shown here is derived from an EMBL/GenBank/DDBJ whole genome shotgun (WGS) entry which is preliminary data.</text>
</comment>
<dbReference type="Pfam" id="PF13243">
    <property type="entry name" value="SQHop_cyclase_C"/>
    <property type="match status" value="1"/>
</dbReference>
<evidence type="ECO:0000313" key="3">
    <source>
        <dbReference type="Proteomes" id="UP001386955"/>
    </source>
</evidence>
<sequence>MLSKAQKEGNKNLYGSLGIYYTYGTWFGIKGLIAADKSYQDSHNIRKAREFLLSKQLLDGGWGESYIGGHQEVYTNLEGSKSNVVNTAWVMLALIEAGQVERDPTPFHREVKILINSQLENGVFPQQASMRFISKTVVLSLSILLLLPSISYSLYQKPRNNVKTTTFVSQSFEMEPGSIAAKTFFNVKFPEGHVGVKSFDAELVDEEGNSIPSYETYLHHWFAIKYHENITMSSDPKLHRVEDFVFMRNDGTCNQNILPHYWGFGVESRGTTSNIPDPFAIEQGNPAKIPIGYQEKWMLNIMAIDTRGAEDKKGCTECRCNLMNLPYDFYNVTRDIHYQPLSTDYKGGIFCCKDGTQCKQRKGFQGLRRKVSLRYKISWVDWNTNQVPVKVYILDSTDIVRSNGSTMIHDCQAEYTIQENNGDDSPHVQKANIPMDKGGYLIYGTAHMHSGVVNATLYGQDGRTLCTSRPIYGTGEEAGNEEGYLTGMSVCYPQPGSIKIRDGETLTLESRYKNEYRTGAMAQFYIYLAEELPQKY</sequence>
<name>A0AAN9S7Q0_PSOTE</name>
<dbReference type="InterPro" id="IPR011692">
    <property type="entry name" value="Stress_up-reg_Nod19"/>
</dbReference>
<organism evidence="2 3">
    <name type="scientific">Psophocarpus tetragonolobus</name>
    <name type="common">Winged bean</name>
    <name type="synonym">Dolichos tetragonolobus</name>
    <dbReference type="NCBI Taxonomy" id="3891"/>
    <lineage>
        <taxon>Eukaryota</taxon>
        <taxon>Viridiplantae</taxon>
        <taxon>Streptophyta</taxon>
        <taxon>Embryophyta</taxon>
        <taxon>Tracheophyta</taxon>
        <taxon>Spermatophyta</taxon>
        <taxon>Magnoliopsida</taxon>
        <taxon>eudicotyledons</taxon>
        <taxon>Gunneridae</taxon>
        <taxon>Pentapetalae</taxon>
        <taxon>rosids</taxon>
        <taxon>fabids</taxon>
        <taxon>Fabales</taxon>
        <taxon>Fabaceae</taxon>
        <taxon>Papilionoideae</taxon>
        <taxon>50 kb inversion clade</taxon>
        <taxon>NPAAA clade</taxon>
        <taxon>indigoferoid/millettioid clade</taxon>
        <taxon>Phaseoleae</taxon>
        <taxon>Psophocarpus</taxon>
    </lineage>
</organism>
<dbReference type="Proteomes" id="UP001386955">
    <property type="component" value="Unassembled WGS sequence"/>
</dbReference>
<evidence type="ECO:0000259" key="1">
    <source>
        <dbReference type="Pfam" id="PF13243"/>
    </source>
</evidence>
<proteinExistence type="predicted"/>
<dbReference type="PANTHER" id="PTHR33390">
    <property type="entry name" value="STRESS UP-REGULATED NOD 19 PROTEIN"/>
    <property type="match status" value="1"/>
</dbReference>
<protein>
    <recommendedName>
        <fullName evidence="1">Squalene cyclase C-terminal domain-containing protein</fullName>
    </recommendedName>
</protein>
<dbReference type="SUPFAM" id="SSF48239">
    <property type="entry name" value="Terpenoid cyclases/Protein prenyltransferases"/>
    <property type="match status" value="1"/>
</dbReference>
<dbReference type="PANTHER" id="PTHR33390:SF4">
    <property type="entry name" value="STRESS UP-REGULATED NOD 19-RELATED"/>
    <property type="match status" value="1"/>
</dbReference>
<reference evidence="2 3" key="1">
    <citation type="submission" date="2024-01" db="EMBL/GenBank/DDBJ databases">
        <title>The genomes of 5 underutilized Papilionoideae crops provide insights into root nodulation and disease resistanc.</title>
        <authorList>
            <person name="Jiang F."/>
        </authorList>
    </citation>
    <scope>NUCLEOTIDE SEQUENCE [LARGE SCALE GENOMIC DNA]</scope>
    <source>
        <strain evidence="2">DUOXIRENSHENG_FW03</strain>
        <tissue evidence="2">Leaves</tissue>
    </source>
</reference>